<comment type="caution">
    <text evidence="2">The sequence shown here is derived from an EMBL/GenBank/DDBJ whole genome shotgun (WGS) entry which is preliminary data.</text>
</comment>
<evidence type="ECO:0000313" key="3">
    <source>
        <dbReference type="Proteomes" id="UP001215151"/>
    </source>
</evidence>
<organism evidence="2 3">
    <name type="scientific">Trametes cubensis</name>
    <dbReference type="NCBI Taxonomy" id="1111947"/>
    <lineage>
        <taxon>Eukaryota</taxon>
        <taxon>Fungi</taxon>
        <taxon>Dikarya</taxon>
        <taxon>Basidiomycota</taxon>
        <taxon>Agaricomycotina</taxon>
        <taxon>Agaricomycetes</taxon>
        <taxon>Polyporales</taxon>
        <taxon>Polyporaceae</taxon>
        <taxon>Trametes</taxon>
    </lineage>
</organism>
<dbReference type="AlphaFoldDB" id="A0AAD7THT9"/>
<gene>
    <name evidence="2" type="ORF">ONZ51_g11286</name>
</gene>
<sequence>MDSNLGEDTLQLPPQSETFTLAPTNILRLNGDIRSIDQHFAVVIADLKTLNRKNKRSMVNLMLSRGRSPLERAFSCWQKLHKQFKDLIAESRTQAMVTWALLKEFEHVMTTQVVRGSDDLSGLKEEISAFIDAMATQVIRAATLREQLRALIQDIHSTGVDVHEAFRETGRQEANLFQELSQTLRNLDQLKSSFSSVSKEFSAIKRACITCISVVISAAPSGRAHDIPLQYQARTDAAINLYADIIREQEEAARLVQNRNAVHERLQLLENAEQDIERVEKKFGVLPDIWNLIKISMMEVNALLGAVVVSGHRTTFFDAKLNLVKASCQNLSDILHVYASDSQK</sequence>
<evidence type="ECO:0000313" key="2">
    <source>
        <dbReference type="EMBL" id="KAJ8461834.1"/>
    </source>
</evidence>
<dbReference type="Proteomes" id="UP001215151">
    <property type="component" value="Unassembled WGS sequence"/>
</dbReference>
<evidence type="ECO:0000256" key="1">
    <source>
        <dbReference type="SAM" id="Coils"/>
    </source>
</evidence>
<protein>
    <submittedName>
        <fullName evidence="2">Uncharacterized protein</fullName>
    </submittedName>
</protein>
<proteinExistence type="predicted"/>
<keyword evidence="3" id="KW-1185">Reference proteome</keyword>
<feature type="coiled-coil region" evidence="1">
    <location>
        <begin position="252"/>
        <end position="282"/>
    </location>
</feature>
<name>A0AAD7THT9_9APHY</name>
<accession>A0AAD7THT9</accession>
<dbReference type="EMBL" id="JAPEVG010000520">
    <property type="protein sequence ID" value="KAJ8461834.1"/>
    <property type="molecule type" value="Genomic_DNA"/>
</dbReference>
<keyword evidence="1" id="KW-0175">Coiled coil</keyword>
<reference evidence="2" key="1">
    <citation type="submission" date="2022-11" db="EMBL/GenBank/DDBJ databases">
        <title>Genome Sequence of Cubamyces cubensis.</title>
        <authorList>
            <person name="Buettner E."/>
        </authorList>
    </citation>
    <scope>NUCLEOTIDE SEQUENCE</scope>
    <source>
        <strain evidence="2">MPL-01</strain>
    </source>
</reference>